<reference evidence="15" key="1">
    <citation type="journal article" date="2018" name="Nat. Microbiol.">
        <title>Leveraging single-cell genomics to expand the fungal tree of life.</title>
        <authorList>
            <person name="Ahrendt S.R."/>
            <person name="Quandt C.A."/>
            <person name="Ciobanu D."/>
            <person name="Clum A."/>
            <person name="Salamov A."/>
            <person name="Andreopoulos B."/>
            <person name="Cheng J.F."/>
            <person name="Woyke T."/>
            <person name="Pelin A."/>
            <person name="Henrissat B."/>
            <person name="Reynolds N.K."/>
            <person name="Benny G.L."/>
            <person name="Smith M.E."/>
            <person name="James T.Y."/>
            <person name="Grigoriev I.V."/>
        </authorList>
    </citation>
    <scope>NUCLEOTIDE SEQUENCE [LARGE SCALE GENOMIC DNA]</scope>
    <source>
        <strain evidence="15">Benny S71-1</strain>
    </source>
</reference>
<evidence type="ECO:0000256" key="1">
    <source>
        <dbReference type="ARBA" id="ARBA00004141"/>
    </source>
</evidence>
<dbReference type="PROSITE" id="PS50297">
    <property type="entry name" value="ANK_REP_REGION"/>
    <property type="match status" value="3"/>
</dbReference>
<dbReference type="EMBL" id="KZ989128">
    <property type="protein sequence ID" value="RKP27990.1"/>
    <property type="molecule type" value="Genomic_DNA"/>
</dbReference>
<dbReference type="PANTHER" id="PTHR24161">
    <property type="entry name" value="ANK_REP_REGION DOMAIN-CONTAINING PROTEIN-RELATED"/>
    <property type="match status" value="1"/>
</dbReference>
<comment type="subcellular location">
    <subcellularLocation>
        <location evidence="1">Membrane</location>
        <topology evidence="1">Multi-pass membrane protein</topology>
    </subcellularLocation>
</comment>
<comment type="similarity">
    <text evidence="2">Belongs to the DHHC palmitoyltransferase family. AKR/ZDHHC17 subfamily.</text>
</comment>
<feature type="transmembrane region" description="Helical" evidence="12">
    <location>
        <begin position="263"/>
        <end position="282"/>
    </location>
</feature>
<feature type="transmembrane region" description="Helical" evidence="12">
    <location>
        <begin position="327"/>
        <end position="349"/>
    </location>
</feature>
<evidence type="ECO:0000256" key="4">
    <source>
        <dbReference type="ARBA" id="ARBA00022737"/>
    </source>
</evidence>
<feature type="non-terminal residue" evidence="14">
    <location>
        <position position="519"/>
    </location>
</feature>
<keyword evidence="3 12" id="KW-0812">Transmembrane</keyword>
<feature type="non-terminal residue" evidence="14">
    <location>
        <position position="1"/>
    </location>
</feature>
<feature type="repeat" description="ANK" evidence="11">
    <location>
        <begin position="64"/>
        <end position="93"/>
    </location>
</feature>
<dbReference type="GO" id="GO:0016020">
    <property type="term" value="C:membrane"/>
    <property type="evidence" value="ECO:0007669"/>
    <property type="project" value="UniProtKB-SubCell"/>
</dbReference>
<accession>A0A4P9Z8B1</accession>
<evidence type="ECO:0000256" key="2">
    <source>
        <dbReference type="ARBA" id="ARBA00010104"/>
    </source>
</evidence>
<proteinExistence type="inferred from homology"/>
<evidence type="ECO:0000256" key="12">
    <source>
        <dbReference type="RuleBase" id="RU079119"/>
    </source>
</evidence>
<dbReference type="InterPro" id="IPR036770">
    <property type="entry name" value="Ankyrin_rpt-contain_sf"/>
</dbReference>
<dbReference type="SUPFAM" id="SSF48403">
    <property type="entry name" value="Ankyrin repeat"/>
    <property type="match status" value="1"/>
</dbReference>
<dbReference type="Gene3D" id="1.25.40.20">
    <property type="entry name" value="Ankyrin repeat-containing domain"/>
    <property type="match status" value="1"/>
</dbReference>
<feature type="repeat" description="ANK" evidence="11">
    <location>
        <begin position="27"/>
        <end position="59"/>
    </location>
</feature>
<dbReference type="AlphaFoldDB" id="A0A4P9Z8B1"/>
<comment type="domain">
    <text evidence="12">The DHHC domain is required for palmitoyltransferase activity.</text>
</comment>
<dbReference type="Proteomes" id="UP000278143">
    <property type="component" value="Unassembled WGS sequence"/>
</dbReference>
<evidence type="ECO:0000256" key="10">
    <source>
        <dbReference type="ARBA" id="ARBA00048048"/>
    </source>
</evidence>
<evidence type="ECO:0000256" key="8">
    <source>
        <dbReference type="ARBA" id="ARBA00023139"/>
    </source>
</evidence>
<evidence type="ECO:0000256" key="11">
    <source>
        <dbReference type="PROSITE-ProRule" id="PRU00023"/>
    </source>
</evidence>
<dbReference type="PROSITE" id="PS50088">
    <property type="entry name" value="ANK_REPEAT"/>
    <property type="match status" value="4"/>
</dbReference>
<evidence type="ECO:0000256" key="9">
    <source>
        <dbReference type="ARBA" id="ARBA00023288"/>
    </source>
</evidence>
<keyword evidence="8" id="KW-0564">Palmitate</keyword>
<feature type="transmembrane region" description="Helical" evidence="12">
    <location>
        <begin position="426"/>
        <end position="445"/>
    </location>
</feature>
<name>A0A4P9Z8B1_9FUNG</name>
<dbReference type="GO" id="GO:0019706">
    <property type="term" value="F:protein-cysteine S-palmitoyltransferase activity"/>
    <property type="evidence" value="ECO:0007669"/>
    <property type="project" value="UniProtKB-EC"/>
</dbReference>
<keyword evidence="6 11" id="KW-0040">ANK repeat</keyword>
<sequence length="519" mass="58691">AAQQGDLATIRQLIEHGHSKIGDRDFQNVTALHWAAINCRLEAVRYLLDQGAEVDAVGGDLLATPLHWACRKGHLSVSALLLERGANPNLRDAQGFNALHLAVHSSNAFLVLYMLYAPGELAVDSPDTLDHTALMWAAYQGDGVSVDILLRQGASLRAVDKTGFTPLHWAVSKGHDDVTVRLLKAGADVTAREEKGRTPADMARELKVEATWLRALRQSGVAKDGREPILSESIAMKLAYFLPFPMLFIILQTIALFPWYIGLTLGLVEFLVFHLSVLRWLLPRRQVSSNNDAMMKAPYFSAIFQSTAFWVGVTWLSRVLWYTLEHTMANILFALTYTLALWCFFQAVLRDPGFVPRPHARDDKRRLLQSLAKDNLLDKTHLCVSCIVRKPPRSKHCRLCDRCVARFDHHCPWIYNCIGANNHRPFFFFLLSLVVGICQYIYLTYQCTLMSMIAKHATNSYPCFLPSRGCAYFQHDGWSMTLAVWVTLHLTWSTFLLGQQGWLVAWAKTTNEHLNAHRY</sequence>
<dbReference type="Pfam" id="PF13637">
    <property type="entry name" value="Ank_4"/>
    <property type="match status" value="1"/>
</dbReference>
<dbReference type="InterPro" id="IPR001594">
    <property type="entry name" value="Palmitoyltrfase_DHHC"/>
</dbReference>
<evidence type="ECO:0000256" key="7">
    <source>
        <dbReference type="ARBA" id="ARBA00023136"/>
    </source>
</evidence>
<evidence type="ECO:0000259" key="13">
    <source>
        <dbReference type="Pfam" id="PF01529"/>
    </source>
</evidence>
<organism evidence="14 15">
    <name type="scientific">Syncephalis pseudoplumigaleata</name>
    <dbReference type="NCBI Taxonomy" id="1712513"/>
    <lineage>
        <taxon>Eukaryota</taxon>
        <taxon>Fungi</taxon>
        <taxon>Fungi incertae sedis</taxon>
        <taxon>Zoopagomycota</taxon>
        <taxon>Zoopagomycotina</taxon>
        <taxon>Zoopagomycetes</taxon>
        <taxon>Zoopagales</taxon>
        <taxon>Piptocephalidaceae</taxon>
        <taxon>Syncephalis</taxon>
    </lineage>
</organism>
<keyword evidence="12" id="KW-0808">Transferase</keyword>
<feature type="domain" description="Palmitoyltransferase DHHC" evidence="13">
    <location>
        <begin position="379"/>
        <end position="515"/>
    </location>
</feature>
<evidence type="ECO:0000256" key="5">
    <source>
        <dbReference type="ARBA" id="ARBA00022989"/>
    </source>
</evidence>
<dbReference type="OrthoDB" id="6781668at2759"/>
<feature type="repeat" description="ANK" evidence="11">
    <location>
        <begin position="129"/>
        <end position="161"/>
    </location>
</feature>
<feature type="transmembrane region" description="Helical" evidence="12">
    <location>
        <begin position="302"/>
        <end position="321"/>
    </location>
</feature>
<protein>
    <recommendedName>
        <fullName evidence="12">Palmitoyltransferase</fullName>
        <ecNumber evidence="12">2.3.1.225</ecNumber>
    </recommendedName>
</protein>
<dbReference type="PROSITE" id="PS50216">
    <property type="entry name" value="DHHC"/>
    <property type="match status" value="1"/>
</dbReference>
<dbReference type="SMART" id="SM00248">
    <property type="entry name" value="ANK"/>
    <property type="match status" value="5"/>
</dbReference>
<dbReference type="Pfam" id="PF01529">
    <property type="entry name" value="DHHC"/>
    <property type="match status" value="1"/>
</dbReference>
<keyword evidence="12" id="KW-0012">Acyltransferase</keyword>
<gene>
    <name evidence="14" type="ORF">SYNPS1DRAFT_1848</name>
</gene>
<comment type="catalytic activity">
    <reaction evidence="10 12">
        <text>L-cysteinyl-[protein] + hexadecanoyl-CoA = S-hexadecanoyl-L-cysteinyl-[protein] + CoA</text>
        <dbReference type="Rhea" id="RHEA:36683"/>
        <dbReference type="Rhea" id="RHEA-COMP:10131"/>
        <dbReference type="Rhea" id="RHEA-COMP:11032"/>
        <dbReference type="ChEBI" id="CHEBI:29950"/>
        <dbReference type="ChEBI" id="CHEBI:57287"/>
        <dbReference type="ChEBI" id="CHEBI:57379"/>
        <dbReference type="ChEBI" id="CHEBI:74151"/>
        <dbReference type="EC" id="2.3.1.225"/>
    </reaction>
</comment>
<dbReference type="InterPro" id="IPR002110">
    <property type="entry name" value="Ankyrin_rpt"/>
</dbReference>
<evidence type="ECO:0000313" key="14">
    <source>
        <dbReference type="EMBL" id="RKP27990.1"/>
    </source>
</evidence>
<dbReference type="Pfam" id="PF12796">
    <property type="entry name" value="Ank_2"/>
    <property type="match status" value="1"/>
</dbReference>
<dbReference type="PANTHER" id="PTHR24161:SF85">
    <property type="entry name" value="PALMITOYLTRANSFERASE HIP14"/>
    <property type="match status" value="1"/>
</dbReference>
<keyword evidence="9" id="KW-0449">Lipoprotein</keyword>
<keyword evidence="5 12" id="KW-1133">Transmembrane helix</keyword>
<evidence type="ECO:0000256" key="3">
    <source>
        <dbReference type="ARBA" id="ARBA00022692"/>
    </source>
</evidence>
<keyword evidence="4" id="KW-0677">Repeat</keyword>
<feature type="repeat" description="ANK" evidence="11">
    <location>
        <begin position="162"/>
        <end position="194"/>
    </location>
</feature>
<dbReference type="EC" id="2.3.1.225" evidence="12"/>
<keyword evidence="7 12" id="KW-0472">Membrane</keyword>
<evidence type="ECO:0000313" key="15">
    <source>
        <dbReference type="Proteomes" id="UP000278143"/>
    </source>
</evidence>
<keyword evidence="15" id="KW-1185">Reference proteome</keyword>
<evidence type="ECO:0000256" key="6">
    <source>
        <dbReference type="ARBA" id="ARBA00023043"/>
    </source>
</evidence>